<keyword evidence="1" id="KW-0472">Membrane</keyword>
<evidence type="ECO:0008006" key="4">
    <source>
        <dbReference type="Google" id="ProtNLM"/>
    </source>
</evidence>
<protein>
    <recommendedName>
        <fullName evidence="4">Glycine zipper family protein</fullName>
    </recommendedName>
</protein>
<keyword evidence="3" id="KW-1185">Reference proteome</keyword>
<keyword evidence="1" id="KW-1133">Transmembrane helix</keyword>
<keyword evidence="1" id="KW-0812">Transmembrane</keyword>
<dbReference type="EMBL" id="JBHTAX010000008">
    <property type="protein sequence ID" value="MFC7193355.1"/>
    <property type="molecule type" value="Genomic_DNA"/>
</dbReference>
<feature type="transmembrane region" description="Helical" evidence="1">
    <location>
        <begin position="39"/>
        <end position="63"/>
    </location>
</feature>
<feature type="transmembrane region" description="Helical" evidence="1">
    <location>
        <begin position="14"/>
        <end position="32"/>
    </location>
</feature>
<evidence type="ECO:0000256" key="1">
    <source>
        <dbReference type="SAM" id="Phobius"/>
    </source>
</evidence>
<dbReference type="AlphaFoldDB" id="A0ABD5YVL1"/>
<evidence type="ECO:0000313" key="3">
    <source>
        <dbReference type="Proteomes" id="UP001596417"/>
    </source>
</evidence>
<reference evidence="2 3" key="1">
    <citation type="journal article" date="2019" name="Int. J. Syst. Evol. Microbiol.">
        <title>The Global Catalogue of Microorganisms (GCM) 10K type strain sequencing project: providing services to taxonomists for standard genome sequencing and annotation.</title>
        <authorList>
            <consortium name="The Broad Institute Genomics Platform"/>
            <consortium name="The Broad Institute Genome Sequencing Center for Infectious Disease"/>
            <person name="Wu L."/>
            <person name="Ma J."/>
        </authorList>
    </citation>
    <scope>NUCLEOTIDE SEQUENCE [LARGE SCALE GENOMIC DNA]</scope>
    <source>
        <strain evidence="2 3">RDMS1</strain>
    </source>
</reference>
<dbReference type="RefSeq" id="WP_248910989.1">
    <property type="nucleotide sequence ID" value="NZ_JALLPK010000005.1"/>
</dbReference>
<name>A0ABD5YVL1_9EURY</name>
<comment type="caution">
    <text evidence="2">The sequence shown here is derived from an EMBL/GenBank/DDBJ whole genome shotgun (WGS) entry which is preliminary data.</text>
</comment>
<dbReference type="Proteomes" id="UP001596417">
    <property type="component" value="Unassembled WGS sequence"/>
</dbReference>
<organism evidence="2 3">
    <name type="scientific">Halocatena marina</name>
    <dbReference type="NCBI Taxonomy" id="2934937"/>
    <lineage>
        <taxon>Archaea</taxon>
        <taxon>Methanobacteriati</taxon>
        <taxon>Methanobacteriota</taxon>
        <taxon>Stenosarchaea group</taxon>
        <taxon>Halobacteria</taxon>
        <taxon>Halobacteriales</taxon>
        <taxon>Natronomonadaceae</taxon>
        <taxon>Halocatena</taxon>
    </lineage>
</organism>
<evidence type="ECO:0000313" key="2">
    <source>
        <dbReference type="EMBL" id="MFC7193355.1"/>
    </source>
</evidence>
<gene>
    <name evidence="2" type="ORF">ACFQL7_28550</name>
</gene>
<accession>A0ABD5YVL1</accession>
<sequence length="64" mass="6245">MSDEEAGQIDSNKMALGIAFGPLLGFALGLALNNIGIGIAVGMGLGTAVGMGLGTILGVVWGLT</sequence>
<proteinExistence type="predicted"/>